<sequence length="157" mass="17948">MMAMCKQRPPLQLKKKKGTWDYKCKVRYKPLSDFVQLLSKKIPAVKSQDLKVHVEVKETAQREYARVIFPWQAFCKKILVLKTTTGSTVILPYYLQFRVKLNFSHGWASAAVVRQYHCVSATPTTRSSRSPLNMAAATEVLDVIALSSIKRLAKVFQ</sequence>
<evidence type="ECO:0000313" key="1">
    <source>
        <dbReference type="EMBL" id="TVU50248.1"/>
    </source>
</evidence>
<gene>
    <name evidence="1" type="ORF">EJB05_01614</name>
</gene>
<accession>A0A5J9WQ02</accession>
<dbReference type="Proteomes" id="UP000324897">
    <property type="component" value="Chromosome 6"/>
</dbReference>
<keyword evidence="2" id="KW-1185">Reference proteome</keyword>
<protein>
    <submittedName>
        <fullName evidence="1">Uncharacterized protein</fullName>
    </submittedName>
</protein>
<dbReference type="AlphaFoldDB" id="A0A5J9WQ02"/>
<evidence type="ECO:0000313" key="2">
    <source>
        <dbReference type="Proteomes" id="UP000324897"/>
    </source>
</evidence>
<dbReference type="Gramene" id="TVU50248">
    <property type="protein sequence ID" value="TVU50248"/>
    <property type="gene ID" value="EJB05_01614"/>
</dbReference>
<dbReference type="EMBL" id="RWGY01000002">
    <property type="protein sequence ID" value="TVU50248.1"/>
    <property type="molecule type" value="Genomic_DNA"/>
</dbReference>
<proteinExistence type="predicted"/>
<reference evidence="1 2" key="1">
    <citation type="journal article" date="2019" name="Sci. Rep.">
        <title>A high-quality genome of Eragrostis curvula grass provides insights into Poaceae evolution and supports new strategies to enhance forage quality.</title>
        <authorList>
            <person name="Carballo J."/>
            <person name="Santos B.A.C.M."/>
            <person name="Zappacosta D."/>
            <person name="Garbus I."/>
            <person name="Selva J.P."/>
            <person name="Gallo C.A."/>
            <person name="Diaz A."/>
            <person name="Albertini E."/>
            <person name="Caccamo M."/>
            <person name="Echenique V."/>
        </authorList>
    </citation>
    <scope>NUCLEOTIDE SEQUENCE [LARGE SCALE GENOMIC DNA]</scope>
    <source>
        <strain evidence="2">cv. Victoria</strain>
        <tissue evidence="1">Leaf</tissue>
    </source>
</reference>
<name>A0A5J9WQ02_9POAL</name>
<organism evidence="1 2">
    <name type="scientific">Eragrostis curvula</name>
    <name type="common">weeping love grass</name>
    <dbReference type="NCBI Taxonomy" id="38414"/>
    <lineage>
        <taxon>Eukaryota</taxon>
        <taxon>Viridiplantae</taxon>
        <taxon>Streptophyta</taxon>
        <taxon>Embryophyta</taxon>
        <taxon>Tracheophyta</taxon>
        <taxon>Spermatophyta</taxon>
        <taxon>Magnoliopsida</taxon>
        <taxon>Liliopsida</taxon>
        <taxon>Poales</taxon>
        <taxon>Poaceae</taxon>
        <taxon>PACMAD clade</taxon>
        <taxon>Chloridoideae</taxon>
        <taxon>Eragrostideae</taxon>
        <taxon>Eragrostidinae</taxon>
        <taxon>Eragrostis</taxon>
    </lineage>
</organism>
<comment type="caution">
    <text evidence="1">The sequence shown here is derived from an EMBL/GenBank/DDBJ whole genome shotgun (WGS) entry which is preliminary data.</text>
</comment>